<keyword evidence="1" id="KW-0472">Membrane</keyword>
<sequence>MVVFTGILSNTASELGYVVLIPLSAVIFHSLGRHPLAGLAAAFAGVSGGYSANLFLGTLDPLLAGITQQAAQIIHPDYVVGPEANWFFMVTSTFVIALIGYFVTEKSSNRNWALISQICHKKKKTSGIPMKSRLWNIKD</sequence>
<feature type="transmembrane region" description="Helical" evidence="1">
    <location>
        <begin position="15"/>
        <end position="32"/>
    </location>
</feature>
<accession>A0A378VWB3</accession>
<dbReference type="GO" id="GO:1902604">
    <property type="term" value="P:p-aminobenzoyl-glutamate transmembrane transport"/>
    <property type="evidence" value="ECO:0007669"/>
    <property type="project" value="InterPro"/>
</dbReference>
<protein>
    <submittedName>
        <fullName evidence="2">Antibiotic resistance efflux pump component</fullName>
    </submittedName>
</protein>
<dbReference type="EMBL" id="UGRI01000001">
    <property type="protein sequence ID" value="SUA20390.1"/>
    <property type="molecule type" value="Genomic_DNA"/>
</dbReference>
<evidence type="ECO:0000256" key="1">
    <source>
        <dbReference type="SAM" id="Phobius"/>
    </source>
</evidence>
<keyword evidence="1" id="KW-0812">Transmembrane</keyword>
<dbReference type="Pfam" id="PF03806">
    <property type="entry name" value="ABG_transport"/>
    <property type="match status" value="1"/>
</dbReference>
<evidence type="ECO:0000313" key="2">
    <source>
        <dbReference type="EMBL" id="SUA20390.1"/>
    </source>
</evidence>
<dbReference type="PANTHER" id="PTHR30282:SF0">
    <property type="entry name" value="P-AMINOBENZOYL-GLUTAMATE TRANSPORT PROTEIN"/>
    <property type="match status" value="1"/>
</dbReference>
<dbReference type="InterPro" id="IPR004697">
    <property type="entry name" value="AbgT"/>
</dbReference>
<organism evidence="2">
    <name type="scientific">Neisseria gonorrhoeae</name>
    <dbReference type="NCBI Taxonomy" id="485"/>
    <lineage>
        <taxon>Bacteria</taxon>
        <taxon>Pseudomonadati</taxon>
        <taxon>Pseudomonadota</taxon>
        <taxon>Betaproteobacteria</taxon>
        <taxon>Neisseriales</taxon>
        <taxon>Neisseriaceae</taxon>
        <taxon>Neisseria</taxon>
    </lineage>
</organism>
<feature type="transmembrane region" description="Helical" evidence="1">
    <location>
        <begin position="86"/>
        <end position="104"/>
    </location>
</feature>
<feature type="transmembrane region" description="Helical" evidence="1">
    <location>
        <begin position="39"/>
        <end position="56"/>
    </location>
</feature>
<dbReference type="AlphaFoldDB" id="A0A378VWB3"/>
<dbReference type="PANTHER" id="PTHR30282">
    <property type="entry name" value="P-AMINOBENZOYL GLUTAMATE TRANSPORTER"/>
    <property type="match status" value="1"/>
</dbReference>
<reference evidence="2" key="1">
    <citation type="submission" date="2018-06" db="EMBL/GenBank/DDBJ databases">
        <authorList>
            <consortium name="Pathogen Informatics"/>
            <person name="Doyle S."/>
        </authorList>
    </citation>
    <scope>NUCLEOTIDE SEQUENCE [LARGE SCALE GENOMIC DNA]</scope>
    <source>
        <strain evidence="2">NCTC11421</strain>
    </source>
</reference>
<gene>
    <name evidence="2" type="primary">abgT_3</name>
    <name evidence="2" type="ORF">NCTC11421_00472</name>
</gene>
<proteinExistence type="predicted"/>
<name>A0A378VWB3_NEIGO</name>
<keyword evidence="1" id="KW-1133">Transmembrane helix</keyword>
<dbReference type="GO" id="GO:0015558">
    <property type="term" value="F:secondary active p-aminobenzoyl-glutamate transmembrane transporter activity"/>
    <property type="evidence" value="ECO:0007669"/>
    <property type="project" value="InterPro"/>
</dbReference>